<dbReference type="SUPFAM" id="SSF103084">
    <property type="entry name" value="Holliday junction resolvase RusA"/>
    <property type="match status" value="1"/>
</dbReference>
<organism evidence="1 2">
    <name type="scientific">Clostridium facile</name>
    <dbReference type="NCBI Taxonomy" id="2763035"/>
    <lineage>
        <taxon>Bacteria</taxon>
        <taxon>Bacillati</taxon>
        <taxon>Bacillota</taxon>
        <taxon>Clostridia</taxon>
        <taxon>Eubacteriales</taxon>
        <taxon>Clostridiaceae</taxon>
        <taxon>Clostridium</taxon>
    </lineage>
</organism>
<comment type="caution">
    <text evidence="1">The sequence shown here is derived from an EMBL/GenBank/DDBJ whole genome shotgun (WGS) entry which is preliminary data.</text>
</comment>
<accession>A0ABR7INQ7</accession>
<gene>
    <name evidence="1" type="ORF">H8Z77_01840</name>
</gene>
<reference evidence="1 2" key="1">
    <citation type="submission" date="2020-08" db="EMBL/GenBank/DDBJ databases">
        <title>Genome public.</title>
        <authorList>
            <person name="Liu C."/>
            <person name="Sun Q."/>
        </authorList>
    </citation>
    <scope>NUCLEOTIDE SEQUENCE [LARGE SCALE GENOMIC DNA]</scope>
    <source>
        <strain evidence="1 2">NSJ-27</strain>
    </source>
</reference>
<dbReference type="RefSeq" id="WP_186995993.1">
    <property type="nucleotide sequence ID" value="NZ_JACOQK010000001.1"/>
</dbReference>
<name>A0ABR7INQ7_9CLOT</name>
<dbReference type="Pfam" id="PF05866">
    <property type="entry name" value="RusA"/>
    <property type="match status" value="1"/>
</dbReference>
<evidence type="ECO:0000313" key="1">
    <source>
        <dbReference type="EMBL" id="MBC5786763.1"/>
    </source>
</evidence>
<sequence>MYRRYNYIIPEIPPSNNKFIGRNTRWQYQAEKKRWADLIAWLCRPKPPTPIPKAQVTLDYYFGNRIRHDPDNYSGKMVLDGLVKAGIIQDDSFSCIRLRLNGKYDKSSPRLEITVEELEK</sequence>
<dbReference type="Proteomes" id="UP000649151">
    <property type="component" value="Unassembled WGS sequence"/>
</dbReference>
<dbReference type="Gene3D" id="3.30.1330.70">
    <property type="entry name" value="Holliday junction resolvase RusA"/>
    <property type="match status" value="1"/>
</dbReference>
<evidence type="ECO:0000313" key="2">
    <source>
        <dbReference type="Proteomes" id="UP000649151"/>
    </source>
</evidence>
<proteinExistence type="predicted"/>
<dbReference type="InterPro" id="IPR036614">
    <property type="entry name" value="RusA-like_sf"/>
</dbReference>
<protein>
    <submittedName>
        <fullName evidence="1">RusA family crossover junction endodeoxyribonuclease</fullName>
    </submittedName>
</protein>
<dbReference type="EMBL" id="JACOQK010000001">
    <property type="protein sequence ID" value="MBC5786763.1"/>
    <property type="molecule type" value="Genomic_DNA"/>
</dbReference>
<dbReference type="InterPro" id="IPR008822">
    <property type="entry name" value="Endonuclease_RusA-like"/>
</dbReference>
<keyword evidence="2" id="KW-1185">Reference proteome</keyword>